<evidence type="ECO:0000313" key="3">
    <source>
        <dbReference type="Proteomes" id="UP000272464"/>
    </source>
</evidence>
<evidence type="ECO:0000256" key="1">
    <source>
        <dbReference type="SAM" id="MobiDB-lite"/>
    </source>
</evidence>
<name>A0A433X972_9BACL</name>
<sequence length="109" mass="12068">MDRDRNLMNPDNRGDQEYEQYKILADYDPENDIPSNDLLPHDSRTTQSVSSSEEDETDSYVDAAEDAPLVDVPDADAIQENSPVDPAAPPEIIMHGTDLINGYDGGDEE</sequence>
<comment type="caution">
    <text evidence="2">The sequence shown here is derived from an EMBL/GenBank/DDBJ whole genome shotgun (WGS) entry which is preliminary data.</text>
</comment>
<dbReference type="OrthoDB" id="2615543at2"/>
<organism evidence="2 3">
    <name type="scientific">Paenibacillus zeisoli</name>
    <dbReference type="NCBI Taxonomy" id="2496267"/>
    <lineage>
        <taxon>Bacteria</taxon>
        <taxon>Bacillati</taxon>
        <taxon>Bacillota</taxon>
        <taxon>Bacilli</taxon>
        <taxon>Bacillales</taxon>
        <taxon>Paenibacillaceae</taxon>
        <taxon>Paenibacillus</taxon>
    </lineage>
</organism>
<dbReference type="AlphaFoldDB" id="A0A433X972"/>
<proteinExistence type="predicted"/>
<protein>
    <submittedName>
        <fullName evidence="2">Uncharacterized protein</fullName>
    </submittedName>
</protein>
<dbReference type="RefSeq" id="WP_127199515.1">
    <property type="nucleotide sequence ID" value="NZ_RZNX01000004.1"/>
</dbReference>
<feature type="region of interest" description="Disordered" evidence="1">
    <location>
        <begin position="1"/>
        <end position="67"/>
    </location>
</feature>
<feature type="region of interest" description="Disordered" evidence="1">
    <location>
        <begin position="79"/>
        <end position="109"/>
    </location>
</feature>
<reference evidence="2 3" key="1">
    <citation type="submission" date="2018-12" db="EMBL/GenBank/DDBJ databases">
        <authorList>
            <person name="Sun L."/>
            <person name="Chen Z."/>
        </authorList>
    </citation>
    <scope>NUCLEOTIDE SEQUENCE [LARGE SCALE GENOMIC DNA]</scope>
    <source>
        <strain evidence="2 3">3-5-3</strain>
    </source>
</reference>
<accession>A0A433X972</accession>
<gene>
    <name evidence="2" type="ORF">EJP77_12205</name>
</gene>
<dbReference type="Proteomes" id="UP000272464">
    <property type="component" value="Unassembled WGS sequence"/>
</dbReference>
<feature type="compositionally biased region" description="Basic and acidic residues" evidence="1">
    <location>
        <begin position="1"/>
        <end position="20"/>
    </location>
</feature>
<keyword evidence="3" id="KW-1185">Reference proteome</keyword>
<feature type="compositionally biased region" description="Acidic residues" evidence="1">
    <location>
        <begin position="52"/>
        <end position="65"/>
    </location>
</feature>
<evidence type="ECO:0000313" key="2">
    <source>
        <dbReference type="EMBL" id="RUT30583.1"/>
    </source>
</evidence>
<dbReference type="EMBL" id="RZNX01000004">
    <property type="protein sequence ID" value="RUT30583.1"/>
    <property type="molecule type" value="Genomic_DNA"/>
</dbReference>